<evidence type="ECO:0000313" key="2">
    <source>
        <dbReference type="EMBL" id="MFC3041280.1"/>
    </source>
</evidence>
<sequence length="132" mass="15286">MLLMMGLALLLLLSQLPAERDQLSDLISNKAGEISEVSISLPGTGEYHRTDDRMLVQEVEEYLQTLDYVVISREPYYIPMKAGMIFLHGDRGVDFFVLFDGTDIMMVNHHYYSLENTPIDEQWIRQMYACME</sequence>
<accession>A0ABV7CZ78</accession>
<dbReference type="RefSeq" id="WP_390273632.1">
    <property type="nucleotide sequence ID" value="NZ_JBHRSA010000047.1"/>
</dbReference>
<keyword evidence="3" id="KW-1185">Reference proteome</keyword>
<protein>
    <submittedName>
        <fullName evidence="2">Uncharacterized protein</fullName>
    </submittedName>
</protein>
<evidence type="ECO:0000256" key="1">
    <source>
        <dbReference type="SAM" id="SignalP"/>
    </source>
</evidence>
<dbReference type="Proteomes" id="UP001595279">
    <property type="component" value="Unassembled WGS sequence"/>
</dbReference>
<feature type="signal peptide" evidence="1">
    <location>
        <begin position="1"/>
        <end position="20"/>
    </location>
</feature>
<gene>
    <name evidence="2" type="ORF">ACFOGI_13610</name>
</gene>
<reference evidence="3" key="1">
    <citation type="journal article" date="2019" name="Int. J. Syst. Evol. Microbiol.">
        <title>The Global Catalogue of Microorganisms (GCM) 10K type strain sequencing project: providing services to taxonomists for standard genome sequencing and annotation.</title>
        <authorList>
            <consortium name="The Broad Institute Genomics Platform"/>
            <consortium name="The Broad Institute Genome Sequencing Center for Infectious Disease"/>
            <person name="Wu L."/>
            <person name="Ma J."/>
        </authorList>
    </citation>
    <scope>NUCLEOTIDE SEQUENCE [LARGE SCALE GENOMIC DNA]</scope>
    <source>
        <strain evidence="3">KCTC 13128</strain>
    </source>
</reference>
<feature type="chain" id="PRO_5047538646" evidence="1">
    <location>
        <begin position="21"/>
        <end position="132"/>
    </location>
</feature>
<dbReference type="EMBL" id="JBHRSA010000047">
    <property type="protein sequence ID" value="MFC3041280.1"/>
    <property type="molecule type" value="Genomic_DNA"/>
</dbReference>
<keyword evidence="1" id="KW-0732">Signal</keyword>
<name>A0ABV7CZ78_9BACI</name>
<evidence type="ECO:0000313" key="3">
    <source>
        <dbReference type="Proteomes" id="UP001595279"/>
    </source>
</evidence>
<organism evidence="2 3">
    <name type="scientific">Virgibacillus xinjiangensis</name>
    <dbReference type="NCBI Taxonomy" id="393090"/>
    <lineage>
        <taxon>Bacteria</taxon>
        <taxon>Bacillati</taxon>
        <taxon>Bacillota</taxon>
        <taxon>Bacilli</taxon>
        <taxon>Bacillales</taxon>
        <taxon>Bacillaceae</taxon>
        <taxon>Virgibacillus</taxon>
    </lineage>
</organism>
<proteinExistence type="predicted"/>
<comment type="caution">
    <text evidence="2">The sequence shown here is derived from an EMBL/GenBank/DDBJ whole genome shotgun (WGS) entry which is preliminary data.</text>
</comment>